<protein>
    <submittedName>
        <fullName evidence="2">Uncharacterized protein</fullName>
    </submittedName>
</protein>
<dbReference type="Proteomes" id="UP001162131">
    <property type="component" value="Unassembled WGS sequence"/>
</dbReference>
<dbReference type="AlphaFoldDB" id="A0AAU9K3P8"/>
<feature type="coiled-coil region" evidence="1">
    <location>
        <begin position="9"/>
        <end position="43"/>
    </location>
</feature>
<organism evidence="2 3">
    <name type="scientific">Blepharisma stoltei</name>
    <dbReference type="NCBI Taxonomy" id="1481888"/>
    <lineage>
        <taxon>Eukaryota</taxon>
        <taxon>Sar</taxon>
        <taxon>Alveolata</taxon>
        <taxon>Ciliophora</taxon>
        <taxon>Postciliodesmatophora</taxon>
        <taxon>Heterotrichea</taxon>
        <taxon>Heterotrichida</taxon>
        <taxon>Blepharismidae</taxon>
        <taxon>Blepharisma</taxon>
    </lineage>
</organism>
<proteinExistence type="predicted"/>
<evidence type="ECO:0000313" key="3">
    <source>
        <dbReference type="Proteomes" id="UP001162131"/>
    </source>
</evidence>
<accession>A0AAU9K3P8</accession>
<comment type="caution">
    <text evidence="2">The sequence shown here is derived from an EMBL/GenBank/DDBJ whole genome shotgun (WGS) entry which is preliminary data.</text>
</comment>
<keyword evidence="3" id="KW-1185">Reference proteome</keyword>
<evidence type="ECO:0000313" key="2">
    <source>
        <dbReference type="EMBL" id="CAG9334161.1"/>
    </source>
</evidence>
<dbReference type="EMBL" id="CAJZBQ010000058">
    <property type="protein sequence ID" value="CAG9334161.1"/>
    <property type="molecule type" value="Genomic_DNA"/>
</dbReference>
<reference evidence="2" key="1">
    <citation type="submission" date="2021-09" db="EMBL/GenBank/DDBJ databases">
        <authorList>
            <consortium name="AG Swart"/>
            <person name="Singh M."/>
            <person name="Singh A."/>
            <person name="Seah K."/>
            <person name="Emmerich C."/>
        </authorList>
    </citation>
    <scope>NUCLEOTIDE SEQUENCE</scope>
    <source>
        <strain evidence="2">ATCC30299</strain>
    </source>
</reference>
<name>A0AAU9K3P8_9CILI</name>
<gene>
    <name evidence="2" type="ORF">BSTOLATCC_MIC60781</name>
</gene>
<sequence>MEPIKRARSDDLIEELHRKIIEIKSVEEELKSLKQDYEQYFKTFHGLEDPEKLYDDLKTKLINACSLAENDKEMIHLYETHNEIRQDYNRYN</sequence>
<keyword evidence="1" id="KW-0175">Coiled coil</keyword>
<evidence type="ECO:0000256" key="1">
    <source>
        <dbReference type="SAM" id="Coils"/>
    </source>
</evidence>